<keyword evidence="7" id="KW-0808">Transferase</keyword>
<evidence type="ECO:0000313" key="7">
    <source>
        <dbReference type="EMBL" id="TWT37028.1"/>
    </source>
</evidence>
<comment type="subcellular location">
    <subcellularLocation>
        <location evidence="1">Membrane</location>
        <topology evidence="1">Multi-pass membrane protein</topology>
    </subcellularLocation>
</comment>
<dbReference type="OrthoDB" id="242980at2"/>
<keyword evidence="8" id="KW-1185">Reference proteome</keyword>
<evidence type="ECO:0000256" key="4">
    <source>
        <dbReference type="ARBA" id="ARBA00022989"/>
    </source>
</evidence>
<dbReference type="AlphaFoldDB" id="A0A5C5VEH5"/>
<evidence type="ECO:0000256" key="2">
    <source>
        <dbReference type="ARBA" id="ARBA00022475"/>
    </source>
</evidence>
<evidence type="ECO:0000256" key="5">
    <source>
        <dbReference type="ARBA" id="ARBA00023136"/>
    </source>
</evidence>
<reference evidence="7 8" key="1">
    <citation type="submission" date="2019-02" db="EMBL/GenBank/DDBJ databases">
        <title>Deep-cultivation of Planctomycetes and their phenomic and genomic characterization uncovers novel biology.</title>
        <authorList>
            <person name="Wiegand S."/>
            <person name="Jogler M."/>
            <person name="Boedeker C."/>
            <person name="Pinto D."/>
            <person name="Vollmers J."/>
            <person name="Rivas-Marin E."/>
            <person name="Kohn T."/>
            <person name="Peeters S.H."/>
            <person name="Heuer A."/>
            <person name="Rast P."/>
            <person name="Oberbeckmann S."/>
            <person name="Bunk B."/>
            <person name="Jeske O."/>
            <person name="Meyerdierks A."/>
            <person name="Storesund J.E."/>
            <person name="Kallscheuer N."/>
            <person name="Luecker S."/>
            <person name="Lage O.M."/>
            <person name="Pohl T."/>
            <person name="Merkel B.J."/>
            <person name="Hornburger P."/>
            <person name="Mueller R.-W."/>
            <person name="Bruemmer F."/>
            <person name="Labrenz M."/>
            <person name="Spormann A.M."/>
            <person name="Op Den Camp H."/>
            <person name="Overmann J."/>
            <person name="Amann R."/>
            <person name="Jetten M.S.M."/>
            <person name="Mascher T."/>
            <person name="Medema M.H."/>
            <person name="Devos D.P."/>
            <person name="Kaster A.-K."/>
            <person name="Ovreas L."/>
            <person name="Rohde M."/>
            <person name="Galperin M.Y."/>
            <person name="Jogler C."/>
        </authorList>
    </citation>
    <scope>NUCLEOTIDE SEQUENCE [LARGE SCALE GENOMIC DNA]</scope>
    <source>
        <strain evidence="7 8">KOR34</strain>
    </source>
</reference>
<gene>
    <name evidence="7" type="ORF">KOR34_19750</name>
</gene>
<comment type="caution">
    <text evidence="7">The sequence shown here is derived from an EMBL/GenBank/DDBJ whole genome shotgun (WGS) entry which is preliminary data.</text>
</comment>
<name>A0A5C5VEH5_9BACT</name>
<evidence type="ECO:0000256" key="3">
    <source>
        <dbReference type="ARBA" id="ARBA00022692"/>
    </source>
</evidence>
<keyword evidence="5 6" id="KW-0472">Membrane</keyword>
<feature type="transmembrane region" description="Helical" evidence="6">
    <location>
        <begin position="38"/>
        <end position="57"/>
    </location>
</feature>
<dbReference type="GO" id="GO:0016765">
    <property type="term" value="F:transferase activity, transferring alkyl or aryl (other than methyl) groups"/>
    <property type="evidence" value="ECO:0007669"/>
    <property type="project" value="InterPro"/>
</dbReference>
<accession>A0A5C5VEH5</accession>
<dbReference type="InterPro" id="IPR044878">
    <property type="entry name" value="UbiA_sf"/>
</dbReference>
<keyword evidence="3 6" id="KW-0812">Transmembrane</keyword>
<feature type="transmembrane region" description="Helical" evidence="6">
    <location>
        <begin position="223"/>
        <end position="246"/>
    </location>
</feature>
<protein>
    <submittedName>
        <fullName evidence="7">Prenyltransferase</fullName>
    </submittedName>
</protein>
<dbReference type="GO" id="GO:0016020">
    <property type="term" value="C:membrane"/>
    <property type="evidence" value="ECO:0007669"/>
    <property type="project" value="UniProtKB-SubCell"/>
</dbReference>
<evidence type="ECO:0000256" key="1">
    <source>
        <dbReference type="ARBA" id="ARBA00004141"/>
    </source>
</evidence>
<feature type="transmembrane region" description="Helical" evidence="6">
    <location>
        <begin position="197"/>
        <end position="217"/>
    </location>
</feature>
<proteinExistence type="predicted"/>
<dbReference type="RefSeq" id="WP_146564394.1">
    <property type="nucleotide sequence ID" value="NZ_SIHJ01000001.1"/>
</dbReference>
<keyword evidence="2" id="KW-1003">Cell membrane</keyword>
<evidence type="ECO:0000313" key="8">
    <source>
        <dbReference type="Proteomes" id="UP000316714"/>
    </source>
</evidence>
<dbReference type="EMBL" id="SIHJ01000001">
    <property type="protein sequence ID" value="TWT37028.1"/>
    <property type="molecule type" value="Genomic_DNA"/>
</dbReference>
<dbReference type="Pfam" id="PF01040">
    <property type="entry name" value="UbiA"/>
    <property type="match status" value="1"/>
</dbReference>
<keyword evidence="4 6" id="KW-1133">Transmembrane helix</keyword>
<organism evidence="7 8">
    <name type="scientific">Posidoniimonas corsicana</name>
    <dbReference type="NCBI Taxonomy" id="1938618"/>
    <lineage>
        <taxon>Bacteria</taxon>
        <taxon>Pseudomonadati</taxon>
        <taxon>Planctomycetota</taxon>
        <taxon>Planctomycetia</taxon>
        <taxon>Pirellulales</taxon>
        <taxon>Lacipirellulaceae</taxon>
        <taxon>Posidoniimonas</taxon>
    </lineage>
</organism>
<feature type="transmembrane region" description="Helical" evidence="6">
    <location>
        <begin position="100"/>
        <end position="126"/>
    </location>
</feature>
<feature type="transmembrane region" description="Helical" evidence="6">
    <location>
        <begin position="163"/>
        <end position="185"/>
    </location>
</feature>
<feature type="transmembrane region" description="Helical" evidence="6">
    <location>
        <begin position="258"/>
        <end position="278"/>
    </location>
</feature>
<dbReference type="InterPro" id="IPR000537">
    <property type="entry name" value="UbiA_prenyltransferase"/>
</dbReference>
<dbReference type="Gene3D" id="1.10.357.140">
    <property type="entry name" value="UbiA prenyltransferase"/>
    <property type="match status" value="1"/>
</dbReference>
<dbReference type="Proteomes" id="UP000316714">
    <property type="component" value="Unassembled WGS sequence"/>
</dbReference>
<evidence type="ECO:0000256" key="6">
    <source>
        <dbReference type="SAM" id="Phobius"/>
    </source>
</evidence>
<sequence>MKDLLRNTLLVSRPGLWATQLWFYLLPLGGRRLLDEPTFWLGAFYVMFPLSHLLYGWNDTADYQTDQQNPRKGNLLFGARLGRAELRRLPLQIAVVQVPFALAFALLIGPRFLLWVAAVVAVNTAYNHPRVGLKGRPGWDLICQAGYLLVFVLSSWLNEVPQLPWPAFVFGALFAMHSHLFHEVTDLAPDAAAGRRTTAVVIGAARSKLLVAVMLLVESALVLAYFDSLMVAAFLGLAGIGFPLDAWLRRNQTISTDALKVVFVIWNVVAITSMYWVWREALFAELG</sequence>